<dbReference type="Gene3D" id="2.60.200.20">
    <property type="match status" value="1"/>
</dbReference>
<dbReference type="Proteomes" id="UP000694867">
    <property type="component" value="Unplaced"/>
</dbReference>
<feature type="domain" description="Ras-associating" evidence="4">
    <location>
        <begin position="42"/>
        <end position="139"/>
    </location>
</feature>
<dbReference type="GO" id="GO:0007165">
    <property type="term" value="P:signal transduction"/>
    <property type="evidence" value="ECO:0007669"/>
    <property type="project" value="InterPro"/>
</dbReference>
<feature type="compositionally biased region" description="Pro residues" evidence="2">
    <location>
        <begin position="1682"/>
        <end position="1694"/>
    </location>
</feature>
<feature type="compositionally biased region" description="Basic and acidic residues" evidence="2">
    <location>
        <begin position="1600"/>
        <end position="1609"/>
    </location>
</feature>
<dbReference type="KEGG" id="goe:100898572"/>
<feature type="compositionally biased region" description="Basic residues" evidence="2">
    <location>
        <begin position="350"/>
        <end position="364"/>
    </location>
</feature>
<dbReference type="CDD" id="cd01781">
    <property type="entry name" value="RA2_Afadin"/>
    <property type="match status" value="1"/>
</dbReference>
<feature type="region of interest" description="Disordered" evidence="2">
    <location>
        <begin position="496"/>
        <end position="547"/>
    </location>
</feature>
<protein>
    <submittedName>
        <fullName evidence="7">Afadin</fullName>
    </submittedName>
</protein>
<name>A0AAJ7SG68_9ACAR</name>
<keyword evidence="6" id="KW-1185">Reference proteome</keyword>
<dbReference type="Pfam" id="PF00788">
    <property type="entry name" value="RA"/>
    <property type="match status" value="2"/>
</dbReference>
<dbReference type="SMART" id="SM01132">
    <property type="entry name" value="DIL"/>
    <property type="match status" value="1"/>
</dbReference>
<dbReference type="Gene3D" id="3.10.20.90">
    <property type="entry name" value="Phosphatidylinositol 3-kinase Catalytic Subunit, Chain A, domain 1"/>
    <property type="match status" value="2"/>
</dbReference>
<dbReference type="FunFam" id="2.30.42.10:FF:000032">
    <property type="entry name" value="Afadin isoform A"/>
    <property type="match status" value="1"/>
</dbReference>
<organism evidence="6 7">
    <name type="scientific">Galendromus occidentalis</name>
    <name type="common">western predatory mite</name>
    <dbReference type="NCBI Taxonomy" id="34638"/>
    <lineage>
        <taxon>Eukaryota</taxon>
        <taxon>Metazoa</taxon>
        <taxon>Ecdysozoa</taxon>
        <taxon>Arthropoda</taxon>
        <taxon>Chelicerata</taxon>
        <taxon>Arachnida</taxon>
        <taxon>Acari</taxon>
        <taxon>Parasitiformes</taxon>
        <taxon>Mesostigmata</taxon>
        <taxon>Gamasina</taxon>
        <taxon>Phytoseioidea</taxon>
        <taxon>Phytoseiidae</taxon>
        <taxon>Typhlodrominae</taxon>
        <taxon>Galendromus</taxon>
    </lineage>
</organism>
<dbReference type="PROSITE" id="PS50106">
    <property type="entry name" value="PDZ"/>
    <property type="match status" value="1"/>
</dbReference>
<feature type="compositionally biased region" description="Basic residues" evidence="2">
    <location>
        <begin position="156"/>
        <end position="169"/>
    </location>
</feature>
<sequence length="1947" mass="220035">MTSVEFDKRLEERSALRSLISQWNANRLDLFALSEPNEDLEFHGVMRFYFQDADQRVVTKCLRVASSATVRDVVPTLIEKFRPDIRMLSAPDYSQYALYEIHENGDERKLMDDQRPLVVQLRWHEDDREGRFLFRRMDAKSYLPRLNEENSLRFQKKRMSKREKKKLAKKQAESASQIKENGDEKIAQRLYTEMPETSFTRSISNPEAVMRRRRQQKLERKLQQFREESAALGISSAVCGPGAGGTLRIFGESLNKDVPYKTLLLSTQDSAAHVVREILEKYGMVNEDPVKYCLVQVFVQHPPNGSADGSLPTDTSLVKEYILDDDDCPLAIERQHNRLKGTLSFHIRRRPHDYQPRKRKKKTKNTQLPDGMSLDKLPYLQEIRASPDGSTVEEGAVHRLLLDMTEIGGAGGIVPPHQQSLELPGLLPRHCVIAHTQGGVVTVTPSGDPNAETFLNGQLIRSTTILQHGAILKLGQLHTFRFVDPAMAAYPQAMQNPQPQRIDPMGPRPASVSGEYDSKNNERHPSTNSDGSQLEMGPSHVPHPQPQLRDPILPAVLEFWEDHENVFLDSVVSRLDPAQVQFKLAPTYTLYMAARYRASTHFRPECSPNERAQRLTKVINKVASSIHRCVEERCNMPVPNSAPMAQHRVHCLSFWLANASELLNFLKNDRHLSAYTLDAQDVLAEGVRLCFGSLVGCLQADLDSALPPFIRNPTDKTDVDGAIQDVINVLSGSMTLLRRCRVNAALTIQLFSQLFHFLNMWVFNATIKSAFNASSDHNMCHHLWGSCLKKRLSKVVTWAEKEGLELAADCRLSRIIQAAHLLETQKLPEYAAELARTCFKLNSLQLRALLERYQVDVENGEPPLSSHFVEQICKMVESQEAAKPEQDVRLEEDPDLQLPFLLPEDGYSCEAIRGVPPGLTEFLAPLTNAGLCRLTLQPTSIGLWTIYMSDQDIHMRAPSFSREMPPNGGHEEPIHNQPPPHPQAIMQQRPGYPARHEMRQAPMQQPEICILFLKKLNNSMGLSIIAAKGYGQEHLGIYVKSIVPGGAADLDGRLQAGDHLLRVDNHSLIGLSQEMAAQLMTRTGEVARLEVAKQGAILHGLGGLLQQSPMTNRESVRRVSERDIPSRMGIEYPGSQFDPRNAHTLPSMSSMHQQPMGQQRIQESKSVPQLNYPAPMVPNQGYPQAMTEPQGLFENGRAASVSSLPNHYEQPKLPPQVAAQPQHQTQPQQMPHRPQTHPNAPPLGPKPAPGVYQQPRRSGEYDYGESVYQNISLYQQKNVSQAPAAHLQHPYPGAHINQFAAPPMPHQMYGGPVPAGGMQLPGKVAQPAANMHQSAIYGQYQPQAMKPPMGAYGPQQAPPPHMGGPNVAQYENHHIQNSIPESQYNPPPLSQYNHMPPPSQSRTTQNGLAPPQYQNHIPPNRGPSPSRQVKTLQWQETTISEQTVRGERSADPNSLRADAKMDEMREEVHRRQMRQQQQVSAPHQQQAPQASHQSQPGAHSRSEVSRKVEIKDRYEGVGQQMPLAPNGILGKAARDREEKERREIERREEIRASIDEEIEQLAAMPNRDEKQEERLRCLRLESEFQRRAMEGDDEDDEEDLAARRHQDRERISQIQDNIEQARQKHMLQQKREQELREEREAAQQKEMEVRRLAIRARGNIIILLDITYRYLATLAEEEEDIPPPLPKSPPPPLDMPTAPNNNNSQPTGLQPLQSVLKNSNGILNSPSKGNLKHTNFNNNNNNNHGEQPSNPPAKKKVSFHETHLEVSYDNYEDDYYDEEEEEDEQMMENDDYHNHMAMQVQMEQAQQNQHLHQVQQVHHQVQDQQQPPHQEIVNGGRSGIVEDSQEAEKYTLEDIDEVLNQPQLTFSPQAPGVIGSQEVYRDPRQRIISAKQSQKESSPPVGPEKLTFQEKMKMFAKEVGERTPQAKTSVSKAQREIDHLATPPTSH</sequence>
<evidence type="ECO:0000259" key="4">
    <source>
        <dbReference type="PROSITE" id="PS50200"/>
    </source>
</evidence>
<dbReference type="CDD" id="cd22711">
    <property type="entry name" value="FHA_AFDN"/>
    <property type="match status" value="1"/>
</dbReference>
<dbReference type="GO" id="GO:0050839">
    <property type="term" value="F:cell adhesion molecule binding"/>
    <property type="evidence" value="ECO:0007669"/>
    <property type="project" value="TreeGrafter"/>
</dbReference>
<feature type="compositionally biased region" description="Pro residues" evidence="2">
    <location>
        <begin position="1239"/>
        <end position="1248"/>
    </location>
</feature>
<feature type="region of interest" description="Disordered" evidence="2">
    <location>
        <begin position="1884"/>
        <end position="1907"/>
    </location>
</feature>
<dbReference type="InterPro" id="IPR000159">
    <property type="entry name" value="RA_dom"/>
</dbReference>
<feature type="region of interest" description="Disordered" evidence="2">
    <location>
        <begin position="1919"/>
        <end position="1947"/>
    </location>
</feature>
<dbReference type="SMART" id="SM00314">
    <property type="entry name" value="RA"/>
    <property type="match status" value="2"/>
</dbReference>
<proteinExistence type="predicted"/>
<feature type="compositionally biased region" description="Low complexity" evidence="2">
    <location>
        <begin position="1215"/>
        <end position="1238"/>
    </location>
</feature>
<dbReference type="SUPFAM" id="SSF50156">
    <property type="entry name" value="PDZ domain-like"/>
    <property type="match status" value="1"/>
</dbReference>
<dbReference type="InterPro" id="IPR001478">
    <property type="entry name" value="PDZ"/>
</dbReference>
<dbReference type="InterPro" id="IPR029071">
    <property type="entry name" value="Ubiquitin-like_domsf"/>
</dbReference>
<feature type="region of interest" description="Disordered" evidence="2">
    <location>
        <begin position="350"/>
        <end position="371"/>
    </location>
</feature>
<dbReference type="GeneID" id="100898572"/>
<dbReference type="SUPFAM" id="SSF54236">
    <property type="entry name" value="Ubiquitin-like"/>
    <property type="match status" value="2"/>
</dbReference>
<feature type="domain" description="Ras-associating" evidence="4">
    <location>
        <begin position="243"/>
        <end position="352"/>
    </location>
</feature>
<dbReference type="InterPro" id="IPR037977">
    <property type="entry name" value="CBD_Afadin"/>
</dbReference>
<dbReference type="Pfam" id="PF01843">
    <property type="entry name" value="DIL"/>
    <property type="match status" value="1"/>
</dbReference>
<evidence type="ECO:0000259" key="3">
    <source>
        <dbReference type="PROSITE" id="PS50106"/>
    </source>
</evidence>
<keyword evidence="1" id="KW-0130">Cell adhesion</keyword>
<feature type="region of interest" description="Disordered" evidence="2">
    <location>
        <begin position="964"/>
        <end position="987"/>
    </location>
</feature>
<dbReference type="InterPro" id="IPR028842">
    <property type="entry name" value="Afadin"/>
</dbReference>
<dbReference type="CDD" id="cd01782">
    <property type="entry name" value="RA1_Afadin"/>
    <property type="match status" value="1"/>
</dbReference>
<feature type="region of interest" description="Disordered" evidence="2">
    <location>
        <begin position="1679"/>
        <end position="1760"/>
    </location>
</feature>
<dbReference type="PANTHER" id="PTHR10398">
    <property type="entry name" value="AFADIN"/>
    <property type="match status" value="1"/>
</dbReference>
<dbReference type="PROSITE" id="PS51126">
    <property type="entry name" value="DILUTE"/>
    <property type="match status" value="1"/>
</dbReference>
<dbReference type="InterPro" id="IPR002710">
    <property type="entry name" value="Dilute_dom"/>
</dbReference>
<feature type="compositionally biased region" description="Pro residues" evidence="2">
    <location>
        <begin position="1385"/>
        <end position="1399"/>
    </location>
</feature>
<dbReference type="Pfam" id="PF00498">
    <property type="entry name" value="FHA"/>
    <property type="match status" value="1"/>
</dbReference>
<dbReference type="RefSeq" id="XP_028968030.1">
    <property type="nucleotide sequence ID" value="XM_029112197.1"/>
</dbReference>
<dbReference type="CDD" id="cd15471">
    <property type="entry name" value="Myo5p-like_CBD_afadin"/>
    <property type="match status" value="1"/>
</dbReference>
<accession>A0AAJ7SG68</accession>
<feature type="compositionally biased region" description="Polar residues" evidence="2">
    <location>
        <begin position="1400"/>
        <end position="1443"/>
    </location>
</feature>
<dbReference type="GO" id="GO:0005912">
    <property type="term" value="C:adherens junction"/>
    <property type="evidence" value="ECO:0007669"/>
    <property type="project" value="TreeGrafter"/>
</dbReference>
<dbReference type="Gene3D" id="2.30.42.10">
    <property type="match status" value="1"/>
</dbReference>
<dbReference type="PANTHER" id="PTHR10398:SF2">
    <property type="entry name" value="AFADIN"/>
    <property type="match status" value="1"/>
</dbReference>
<dbReference type="InterPro" id="IPR036034">
    <property type="entry name" value="PDZ_sf"/>
</dbReference>
<feature type="region of interest" description="Disordered" evidence="2">
    <location>
        <begin position="1588"/>
        <end position="1609"/>
    </location>
</feature>
<dbReference type="Pfam" id="PF00595">
    <property type="entry name" value="PDZ"/>
    <property type="match status" value="1"/>
</dbReference>
<dbReference type="CDD" id="cd06789">
    <property type="entry name" value="PDZ_AFDN-like"/>
    <property type="match status" value="1"/>
</dbReference>
<dbReference type="InterPro" id="IPR000253">
    <property type="entry name" value="FHA_dom"/>
</dbReference>
<dbReference type="CTD" id="40620"/>
<feature type="compositionally biased region" description="Basic and acidic residues" evidence="2">
    <location>
        <begin position="1457"/>
        <end position="1470"/>
    </location>
</feature>
<dbReference type="PROSITE" id="PS50200">
    <property type="entry name" value="RA"/>
    <property type="match status" value="2"/>
</dbReference>
<evidence type="ECO:0000313" key="7">
    <source>
        <dbReference type="RefSeq" id="XP_028968030.1"/>
    </source>
</evidence>
<reference evidence="7" key="1">
    <citation type="submission" date="2025-08" db="UniProtKB">
        <authorList>
            <consortium name="RefSeq"/>
        </authorList>
    </citation>
    <scope>IDENTIFICATION</scope>
</reference>
<feature type="region of interest" description="Disordered" evidence="2">
    <location>
        <begin position="1347"/>
        <end position="1507"/>
    </location>
</feature>
<feature type="compositionally biased region" description="Polar residues" evidence="2">
    <location>
        <begin position="1698"/>
        <end position="1734"/>
    </location>
</feature>
<dbReference type="GO" id="GO:0007155">
    <property type="term" value="P:cell adhesion"/>
    <property type="evidence" value="ECO:0007669"/>
    <property type="project" value="UniProtKB-KW"/>
</dbReference>
<dbReference type="SMART" id="SM00228">
    <property type="entry name" value="PDZ"/>
    <property type="match status" value="1"/>
</dbReference>
<dbReference type="GO" id="GO:0032880">
    <property type="term" value="P:regulation of protein localization"/>
    <property type="evidence" value="ECO:0007669"/>
    <property type="project" value="TreeGrafter"/>
</dbReference>
<feature type="domain" description="Dilute" evidence="5">
    <location>
        <begin position="616"/>
        <end position="878"/>
    </location>
</feature>
<dbReference type="InterPro" id="IPR008984">
    <property type="entry name" value="SMAD_FHA_dom_sf"/>
</dbReference>
<feature type="region of interest" description="Disordered" evidence="2">
    <location>
        <begin position="156"/>
        <end position="179"/>
    </location>
</feature>
<evidence type="ECO:0000256" key="1">
    <source>
        <dbReference type="ARBA" id="ARBA00022889"/>
    </source>
</evidence>
<feature type="compositionally biased region" description="Polar residues" evidence="2">
    <location>
        <begin position="1375"/>
        <end position="1384"/>
    </location>
</feature>
<evidence type="ECO:0000313" key="6">
    <source>
        <dbReference type="Proteomes" id="UP000694867"/>
    </source>
</evidence>
<evidence type="ECO:0000259" key="5">
    <source>
        <dbReference type="PROSITE" id="PS51126"/>
    </source>
</evidence>
<feature type="domain" description="PDZ" evidence="3">
    <location>
        <begin position="1009"/>
        <end position="1095"/>
    </location>
</feature>
<feature type="region of interest" description="Disordered" evidence="2">
    <location>
        <begin position="1169"/>
        <end position="1188"/>
    </location>
</feature>
<evidence type="ECO:0000256" key="2">
    <source>
        <dbReference type="SAM" id="MobiDB-lite"/>
    </source>
</evidence>
<feature type="region of interest" description="Disordered" evidence="2">
    <location>
        <begin position="1201"/>
        <end position="1258"/>
    </location>
</feature>
<dbReference type="SUPFAM" id="SSF49879">
    <property type="entry name" value="SMAD/FHA domain"/>
    <property type="match status" value="1"/>
</dbReference>
<gene>
    <name evidence="7" type="primary">LOC100898572</name>
</gene>
<feature type="compositionally biased region" description="Basic and acidic residues" evidence="2">
    <location>
        <begin position="516"/>
        <end position="525"/>
    </location>
</feature>
<feature type="compositionally biased region" description="Low complexity" evidence="2">
    <location>
        <begin position="1474"/>
        <end position="1496"/>
    </location>
</feature>